<dbReference type="RefSeq" id="WP_222566365.1">
    <property type="nucleotide sequence ID" value="NZ_CP019646.1"/>
</dbReference>
<dbReference type="InterPro" id="IPR018389">
    <property type="entry name" value="DctP_fam"/>
</dbReference>
<sequence length="348" mass="37844" precursor="true">MKADVTLKTLVVAMALIIAVCGCKKDDAPAAGEGSDAAPVKAIKLSYANFPPAPTFPCVQMERWKDEVEKRTGGAVEINTYPGGSLLEAKDMMDGVISGQADIGCLCMAYQPGRFVVTNALSLPLGIEDAATGSKALLKLYQQFEPEEFADVKVLAMFTTAPSNIMSKKPVRTAADMKGVNLRASGGAARILEAWGANQVGMPMSETPEALQKGVVEGLFSSLEVMKDFKYADICKYVTMTDTVVYPFAVVMNRQKWQSLPEDVKAVMEDMIEEQSLWTGEYMDEHVNESMEYSTGEQGVEVIELSAQDKAELDAMLAPMVVEWIQQNSAEIDTQAIITAIKEYISSE</sequence>
<organism evidence="2 3">
    <name type="scientific">Limihaloglobus sulfuriphilus</name>
    <dbReference type="NCBI Taxonomy" id="1851148"/>
    <lineage>
        <taxon>Bacteria</taxon>
        <taxon>Pseudomonadati</taxon>
        <taxon>Planctomycetota</taxon>
        <taxon>Phycisphaerae</taxon>
        <taxon>Sedimentisphaerales</taxon>
        <taxon>Sedimentisphaeraceae</taxon>
        <taxon>Limihaloglobus</taxon>
    </lineage>
</organism>
<keyword evidence="3" id="KW-1185">Reference proteome</keyword>
<keyword evidence="2" id="KW-0675">Receptor</keyword>
<gene>
    <name evidence="2" type="primary">yiaO_4</name>
    <name evidence="2" type="ORF">SMSP2_02810</name>
</gene>
<dbReference type="NCBIfam" id="NF037995">
    <property type="entry name" value="TRAP_S1"/>
    <property type="match status" value="1"/>
</dbReference>
<dbReference type="GO" id="GO:0055085">
    <property type="term" value="P:transmembrane transport"/>
    <property type="evidence" value="ECO:0007669"/>
    <property type="project" value="InterPro"/>
</dbReference>
<dbReference type="CDD" id="cd13665">
    <property type="entry name" value="PBP2_TRAP_Dctp3_4"/>
    <property type="match status" value="1"/>
</dbReference>
<dbReference type="PROSITE" id="PS51257">
    <property type="entry name" value="PROKAR_LIPOPROTEIN"/>
    <property type="match status" value="1"/>
</dbReference>
<name>A0A1R7T672_9BACT</name>
<dbReference type="Pfam" id="PF03480">
    <property type="entry name" value="DctP"/>
    <property type="match status" value="1"/>
</dbReference>
<evidence type="ECO:0000256" key="1">
    <source>
        <dbReference type="ARBA" id="ARBA00022729"/>
    </source>
</evidence>
<dbReference type="InterPro" id="IPR038404">
    <property type="entry name" value="TRAP_DctP_sf"/>
</dbReference>
<evidence type="ECO:0000313" key="3">
    <source>
        <dbReference type="Proteomes" id="UP000188181"/>
    </source>
</evidence>
<evidence type="ECO:0000313" key="2">
    <source>
        <dbReference type="EMBL" id="AQQ72426.1"/>
    </source>
</evidence>
<proteinExistence type="predicted"/>
<dbReference type="KEGG" id="pbas:SMSP2_02810"/>
<reference evidence="3" key="1">
    <citation type="submission" date="2017-02" db="EMBL/GenBank/DDBJ databases">
        <title>Comparative genomics and description of representatives of a novel lineage of planctomycetes thriving in anoxic sediments.</title>
        <authorList>
            <person name="Spring S."/>
            <person name="Bunk B."/>
            <person name="Sproer C."/>
        </authorList>
    </citation>
    <scope>NUCLEOTIDE SEQUENCE [LARGE SCALE GENOMIC DNA]</scope>
    <source>
        <strain evidence="3">SM-Chi-D1</strain>
    </source>
</reference>
<dbReference type="STRING" id="1851148.SMSP2_02810"/>
<dbReference type="EMBL" id="CP019646">
    <property type="protein sequence ID" value="AQQ72426.1"/>
    <property type="molecule type" value="Genomic_DNA"/>
</dbReference>
<dbReference type="SUPFAM" id="SSF53850">
    <property type="entry name" value="Periplasmic binding protein-like II"/>
    <property type="match status" value="1"/>
</dbReference>
<dbReference type="PANTHER" id="PTHR33376:SF15">
    <property type="entry name" value="BLL6794 PROTEIN"/>
    <property type="match status" value="1"/>
</dbReference>
<keyword evidence="1" id="KW-0732">Signal</keyword>
<accession>A0A1R7T672</accession>
<dbReference type="PANTHER" id="PTHR33376">
    <property type="match status" value="1"/>
</dbReference>
<dbReference type="AlphaFoldDB" id="A0A1R7T672"/>
<dbReference type="Proteomes" id="UP000188181">
    <property type="component" value="Chromosome"/>
</dbReference>
<protein>
    <submittedName>
        <fullName evidence="2">Extracytoplasmic solute receptor protein YiaO</fullName>
    </submittedName>
</protein>
<dbReference type="Gene3D" id="3.40.190.170">
    <property type="entry name" value="Bacterial extracellular solute-binding protein, family 7"/>
    <property type="match status" value="1"/>
</dbReference>